<name>A0A5B3GP27_9BACT</name>
<evidence type="ECO:0008006" key="4">
    <source>
        <dbReference type="Google" id="ProtNLM"/>
    </source>
</evidence>
<dbReference type="Pfam" id="PF16872">
    <property type="entry name" value="putAbiC"/>
    <property type="match status" value="1"/>
</dbReference>
<accession>A0A5B3GP27</accession>
<dbReference type="InterPro" id="IPR031709">
    <property type="entry name" value="PutAbiC"/>
</dbReference>
<evidence type="ECO:0000256" key="1">
    <source>
        <dbReference type="SAM" id="Phobius"/>
    </source>
</evidence>
<comment type="caution">
    <text evidence="2">The sequence shown here is derived from an EMBL/GenBank/DDBJ whole genome shotgun (WGS) entry which is preliminary data.</text>
</comment>
<evidence type="ECO:0000313" key="2">
    <source>
        <dbReference type="EMBL" id="KAA2375277.1"/>
    </source>
</evidence>
<keyword evidence="1" id="KW-0472">Membrane</keyword>
<feature type="transmembrane region" description="Helical" evidence="1">
    <location>
        <begin position="6"/>
        <end position="28"/>
    </location>
</feature>
<feature type="transmembrane region" description="Helical" evidence="1">
    <location>
        <begin position="78"/>
        <end position="98"/>
    </location>
</feature>
<feature type="transmembrane region" description="Helical" evidence="1">
    <location>
        <begin position="40"/>
        <end position="66"/>
    </location>
</feature>
<dbReference type="AlphaFoldDB" id="A0A5B3GP27"/>
<gene>
    <name evidence="2" type="ORF">F2Y10_15435</name>
</gene>
<keyword evidence="1" id="KW-1133">Transmembrane helix</keyword>
<evidence type="ECO:0000313" key="3">
    <source>
        <dbReference type="Proteomes" id="UP000322940"/>
    </source>
</evidence>
<protein>
    <recommendedName>
        <fullName evidence="4">Phage abortive infection protein</fullName>
    </recommendedName>
</protein>
<dbReference type="EMBL" id="VVXH01000024">
    <property type="protein sequence ID" value="KAA2375277.1"/>
    <property type="molecule type" value="Genomic_DNA"/>
</dbReference>
<dbReference type="Proteomes" id="UP000322940">
    <property type="component" value="Unassembled WGS sequence"/>
</dbReference>
<reference evidence="2 3" key="1">
    <citation type="journal article" date="2019" name="Nat. Med.">
        <title>A library of human gut bacterial isolates paired with longitudinal multiomics data enables mechanistic microbiome research.</title>
        <authorList>
            <person name="Poyet M."/>
            <person name="Groussin M."/>
            <person name="Gibbons S.M."/>
            <person name="Avila-Pacheco J."/>
            <person name="Jiang X."/>
            <person name="Kearney S.M."/>
            <person name="Perrotta A.R."/>
            <person name="Berdy B."/>
            <person name="Zhao S."/>
            <person name="Lieberman T.D."/>
            <person name="Swanson P.K."/>
            <person name="Smith M."/>
            <person name="Roesemann S."/>
            <person name="Alexander J.E."/>
            <person name="Rich S.A."/>
            <person name="Livny J."/>
            <person name="Vlamakis H."/>
            <person name="Clish C."/>
            <person name="Bullock K."/>
            <person name="Deik A."/>
            <person name="Scott J."/>
            <person name="Pierce K.A."/>
            <person name="Xavier R.J."/>
            <person name="Alm E.J."/>
        </authorList>
    </citation>
    <scope>NUCLEOTIDE SEQUENCE [LARGE SCALE GENOMIC DNA]</scope>
    <source>
        <strain evidence="2 3">BIOML-A266</strain>
    </source>
</reference>
<keyword evidence="1" id="KW-0812">Transmembrane</keyword>
<proteinExistence type="predicted"/>
<sequence>MTLILYIAFYHFLLILLLLCCIIIYYYMDQRTTNRERATTGFKSLILLIVICIFLFIIGMIGTWIWTDKPNEFGDSAGVVNALFSALAFAGVIYAIILQKEELEDQRQVMIDQREEMEQQNSTMIRQRFEATLFQMLNLQQELIGALKHQYSTSVKSAASKEKRHVDRIITGREVFQYMYEKKKIDFPDDPEDHYTYKGVKEVLEKYGEAGYEKSDIPPIFDHYFRHLYRILKYIDQSQDLDGWAAKYKYIGIVRGQLSRYELVWLYFNSLFYPKMKGLIEKYAVLKNLRPEYLAQDFDLGKKWYAKTAFDADRAREVALQREE</sequence>
<organism evidence="2 3">
    <name type="scientific">Alistipes onderdonkii</name>
    <dbReference type="NCBI Taxonomy" id="328813"/>
    <lineage>
        <taxon>Bacteria</taxon>
        <taxon>Pseudomonadati</taxon>
        <taxon>Bacteroidota</taxon>
        <taxon>Bacteroidia</taxon>
        <taxon>Bacteroidales</taxon>
        <taxon>Rikenellaceae</taxon>
        <taxon>Alistipes</taxon>
    </lineage>
</organism>